<dbReference type="Proteomes" id="UP000001554">
    <property type="component" value="Chromosome 8"/>
</dbReference>
<dbReference type="GeneID" id="118421898"/>
<dbReference type="Gene3D" id="3.40.50.410">
    <property type="entry name" value="von Willebrand factor, type A domain"/>
    <property type="match status" value="1"/>
</dbReference>
<dbReference type="PRINTS" id="PR00453">
    <property type="entry name" value="VWFADOMAIN"/>
</dbReference>
<dbReference type="Gene3D" id="1.20.120.20">
    <property type="entry name" value="Apolipoprotein"/>
    <property type="match status" value="1"/>
</dbReference>
<feature type="signal peptide" evidence="1">
    <location>
        <begin position="1"/>
        <end position="21"/>
    </location>
</feature>
<dbReference type="KEGG" id="bfo:118421898"/>
<evidence type="ECO:0000313" key="4">
    <source>
        <dbReference type="RefSeq" id="XP_035685296.1"/>
    </source>
</evidence>
<sequence length="440" mass="49695">MLWKVLLSAWLVSVAVWGANAQSLPNEVVPPNCDCDMDLMFLVDGSSSIGSEGFALAKEYIAHFIECYNCTNCESNRSIPLCYYNNVPALVNAVEEVESCPSTTRVGYCIYYSQCTTQWHAGFPSVVVVLADGRIYGTYNGRTISGIRSSSRVVDTTQEDPSWLASCLTIDNCGTCPALVKSIADKRPYPWEDDAGPNEGECIFEPRQLQQVCKVLTTPDCRSGLEMRYKGFWDSIYDIWSNIKEEVGNFIDDVQGSVEEIITNAQDAINQAEQTVHDEILSVIDEIRSTIERVRDAALDIIRDLFPFVNSVIQDIQDVICNVIDEAYGYIVDAIKEFFERLVKARFDAFCHYLENLIDGLKYLIDGFSYIMPQGLENFLQDILGKAQLLLWLKRIARIFGDAFACRVCRFVWWLIRPNIFPFIFPIPFKVLLGLVPLIG</sequence>
<keyword evidence="1" id="KW-0732">Signal</keyword>
<name>A0A9J7MYZ8_BRAFL</name>
<dbReference type="SUPFAM" id="SSF53300">
    <property type="entry name" value="vWA-like"/>
    <property type="match status" value="1"/>
</dbReference>
<reference evidence="3" key="1">
    <citation type="journal article" date="2020" name="Nat. Ecol. Evol.">
        <title>Deeply conserved synteny resolves early events in vertebrate evolution.</title>
        <authorList>
            <person name="Simakov O."/>
            <person name="Marletaz F."/>
            <person name="Yue J.X."/>
            <person name="O'Connell B."/>
            <person name="Jenkins J."/>
            <person name="Brandt A."/>
            <person name="Calef R."/>
            <person name="Tung C.H."/>
            <person name="Huang T.K."/>
            <person name="Schmutz J."/>
            <person name="Satoh N."/>
            <person name="Yu J.K."/>
            <person name="Putnam N.H."/>
            <person name="Green R.E."/>
            <person name="Rokhsar D.S."/>
        </authorList>
    </citation>
    <scope>NUCLEOTIDE SEQUENCE [LARGE SCALE GENOMIC DNA]</scope>
    <source>
        <strain evidence="3">S238N-H82</strain>
    </source>
</reference>
<organism evidence="3 4">
    <name type="scientific">Branchiostoma floridae</name>
    <name type="common">Florida lancelet</name>
    <name type="synonym">Amphioxus</name>
    <dbReference type="NCBI Taxonomy" id="7739"/>
    <lineage>
        <taxon>Eukaryota</taxon>
        <taxon>Metazoa</taxon>
        <taxon>Chordata</taxon>
        <taxon>Cephalochordata</taxon>
        <taxon>Leptocardii</taxon>
        <taxon>Amphioxiformes</taxon>
        <taxon>Branchiostomatidae</taxon>
        <taxon>Branchiostoma</taxon>
    </lineage>
</organism>
<feature type="domain" description="VWFA" evidence="2">
    <location>
        <begin position="38"/>
        <end position="66"/>
    </location>
</feature>
<dbReference type="InterPro" id="IPR036465">
    <property type="entry name" value="vWFA_dom_sf"/>
</dbReference>
<gene>
    <name evidence="4" type="primary">LOC118421898</name>
</gene>
<dbReference type="InterPro" id="IPR002035">
    <property type="entry name" value="VWF_A"/>
</dbReference>
<dbReference type="OrthoDB" id="10512896at2759"/>
<dbReference type="AlphaFoldDB" id="A0A9J7MYZ8"/>
<reference evidence="4" key="2">
    <citation type="submission" date="2025-08" db="UniProtKB">
        <authorList>
            <consortium name="RefSeq"/>
        </authorList>
    </citation>
    <scope>IDENTIFICATION</scope>
    <source>
        <strain evidence="4">S238N-H82</strain>
        <tissue evidence="4">Testes</tissue>
    </source>
</reference>
<protein>
    <submittedName>
        <fullName evidence="4">Uncharacterized protein LOC118421898</fullName>
    </submittedName>
</protein>
<dbReference type="PROSITE" id="PS50234">
    <property type="entry name" value="VWFA"/>
    <property type="match status" value="1"/>
</dbReference>
<accession>A0A9J7MYZ8</accession>
<proteinExistence type="predicted"/>
<dbReference type="RefSeq" id="XP_035685296.1">
    <property type="nucleotide sequence ID" value="XM_035829403.1"/>
</dbReference>
<evidence type="ECO:0000259" key="2">
    <source>
        <dbReference type="PROSITE" id="PS50234"/>
    </source>
</evidence>
<keyword evidence="3" id="KW-1185">Reference proteome</keyword>
<evidence type="ECO:0000313" key="3">
    <source>
        <dbReference type="Proteomes" id="UP000001554"/>
    </source>
</evidence>
<evidence type="ECO:0000256" key="1">
    <source>
        <dbReference type="SAM" id="SignalP"/>
    </source>
</evidence>
<feature type="chain" id="PRO_5039912074" evidence="1">
    <location>
        <begin position="22"/>
        <end position="440"/>
    </location>
</feature>